<gene>
    <name evidence="2" type="ORF">AAFF_G00307690</name>
</gene>
<feature type="compositionally biased region" description="Polar residues" evidence="1">
    <location>
        <begin position="7"/>
        <end position="16"/>
    </location>
</feature>
<sequence length="93" mass="10201">MDFPQNLFLQRTSETNHVPVRAGSPPSPSGPRGPERSNSQQRTFSSTSHQRTTTTPRGKTAHAPPAKREESPAYQNPTQEGPAQRIPAQWSPA</sequence>
<evidence type="ECO:0000313" key="2">
    <source>
        <dbReference type="EMBL" id="KAJ8371532.1"/>
    </source>
</evidence>
<reference evidence="2" key="1">
    <citation type="journal article" date="2023" name="Science">
        <title>Genome structures resolve the early diversification of teleost fishes.</title>
        <authorList>
            <person name="Parey E."/>
            <person name="Louis A."/>
            <person name="Montfort J."/>
            <person name="Bouchez O."/>
            <person name="Roques C."/>
            <person name="Iampietro C."/>
            <person name="Lluch J."/>
            <person name="Castinel A."/>
            <person name="Donnadieu C."/>
            <person name="Desvignes T."/>
            <person name="Floi Bucao C."/>
            <person name="Jouanno E."/>
            <person name="Wen M."/>
            <person name="Mejri S."/>
            <person name="Dirks R."/>
            <person name="Jansen H."/>
            <person name="Henkel C."/>
            <person name="Chen W.J."/>
            <person name="Zahm M."/>
            <person name="Cabau C."/>
            <person name="Klopp C."/>
            <person name="Thompson A.W."/>
            <person name="Robinson-Rechavi M."/>
            <person name="Braasch I."/>
            <person name="Lecointre G."/>
            <person name="Bobe J."/>
            <person name="Postlethwait J.H."/>
            <person name="Berthelot C."/>
            <person name="Roest Crollius H."/>
            <person name="Guiguen Y."/>
        </authorList>
    </citation>
    <scope>NUCLEOTIDE SEQUENCE</scope>
    <source>
        <strain evidence="2">NC1722</strain>
    </source>
</reference>
<feature type="region of interest" description="Disordered" evidence="1">
    <location>
        <begin position="1"/>
        <end position="93"/>
    </location>
</feature>
<feature type="compositionally biased region" description="Polar residues" evidence="1">
    <location>
        <begin position="40"/>
        <end position="57"/>
    </location>
</feature>
<evidence type="ECO:0000313" key="3">
    <source>
        <dbReference type="Proteomes" id="UP001221898"/>
    </source>
</evidence>
<accession>A0AAD7R8N8</accession>
<dbReference type="AlphaFoldDB" id="A0AAD7R8N8"/>
<protein>
    <submittedName>
        <fullName evidence="2">Uncharacterized protein</fullName>
    </submittedName>
</protein>
<organism evidence="2 3">
    <name type="scientific">Aldrovandia affinis</name>
    <dbReference type="NCBI Taxonomy" id="143900"/>
    <lineage>
        <taxon>Eukaryota</taxon>
        <taxon>Metazoa</taxon>
        <taxon>Chordata</taxon>
        <taxon>Craniata</taxon>
        <taxon>Vertebrata</taxon>
        <taxon>Euteleostomi</taxon>
        <taxon>Actinopterygii</taxon>
        <taxon>Neopterygii</taxon>
        <taxon>Teleostei</taxon>
        <taxon>Notacanthiformes</taxon>
        <taxon>Halosauridae</taxon>
        <taxon>Aldrovandia</taxon>
    </lineage>
</organism>
<dbReference type="Proteomes" id="UP001221898">
    <property type="component" value="Unassembled WGS sequence"/>
</dbReference>
<comment type="caution">
    <text evidence="2">The sequence shown here is derived from an EMBL/GenBank/DDBJ whole genome shotgun (WGS) entry which is preliminary data.</text>
</comment>
<dbReference type="EMBL" id="JAINUG010000447">
    <property type="protein sequence ID" value="KAJ8371532.1"/>
    <property type="molecule type" value="Genomic_DNA"/>
</dbReference>
<proteinExistence type="predicted"/>
<evidence type="ECO:0000256" key="1">
    <source>
        <dbReference type="SAM" id="MobiDB-lite"/>
    </source>
</evidence>
<keyword evidence="3" id="KW-1185">Reference proteome</keyword>
<name>A0AAD7R8N8_9TELE</name>